<comment type="function">
    <text evidence="1">Needed for flagellar regrowth and assembly.</text>
</comment>
<gene>
    <name evidence="10" type="ORF">BJ095_106120</name>
</gene>
<keyword evidence="11" id="KW-1185">Reference proteome</keyword>
<keyword evidence="4" id="KW-1005">Bacterial flagellum biogenesis</keyword>
<keyword evidence="3" id="KW-0813">Transport</keyword>
<reference evidence="10 11" key="1">
    <citation type="submission" date="2018-06" db="EMBL/GenBank/DDBJ databases">
        <title>Genomic Encyclopedia of Archaeal and Bacterial Type Strains, Phase II (KMG-II): from individual species to whole genera.</title>
        <authorList>
            <person name="Goeker M."/>
        </authorList>
    </citation>
    <scope>NUCLEOTIDE SEQUENCE [LARGE SCALE GENOMIC DNA]</scope>
    <source>
        <strain evidence="10 11">KACC 16626</strain>
    </source>
</reference>
<feature type="domain" description="Flagellar assembly protein FliH/Type III secretion system HrpE" evidence="9">
    <location>
        <begin position="126"/>
        <end position="247"/>
    </location>
</feature>
<dbReference type="AlphaFoldDB" id="A0A318TYF7"/>
<evidence type="ECO:0000256" key="4">
    <source>
        <dbReference type="ARBA" id="ARBA00022795"/>
    </source>
</evidence>
<dbReference type="InterPro" id="IPR018035">
    <property type="entry name" value="Flagellar_FliH/T3SS_HrpE"/>
</dbReference>
<feature type="coiled-coil region" evidence="8">
    <location>
        <begin position="54"/>
        <end position="96"/>
    </location>
</feature>
<evidence type="ECO:0000256" key="3">
    <source>
        <dbReference type="ARBA" id="ARBA00022448"/>
    </source>
</evidence>
<keyword evidence="6" id="KW-1006">Bacterial flagellum protein export</keyword>
<keyword evidence="10" id="KW-0969">Cilium</keyword>
<dbReference type="Pfam" id="PF02108">
    <property type="entry name" value="FliH"/>
    <property type="match status" value="1"/>
</dbReference>
<evidence type="ECO:0000313" key="10">
    <source>
        <dbReference type="EMBL" id="PYF07105.1"/>
    </source>
</evidence>
<keyword evidence="8" id="KW-0175">Coiled coil</keyword>
<dbReference type="OrthoDB" id="19020at2"/>
<evidence type="ECO:0000259" key="9">
    <source>
        <dbReference type="Pfam" id="PF02108"/>
    </source>
</evidence>
<dbReference type="Proteomes" id="UP000247416">
    <property type="component" value="Unassembled WGS sequence"/>
</dbReference>
<dbReference type="NCBIfam" id="TIGR03825">
    <property type="entry name" value="FliH_bacil"/>
    <property type="match status" value="1"/>
</dbReference>
<dbReference type="EMBL" id="QJTJ01000006">
    <property type="protein sequence ID" value="PYF07105.1"/>
    <property type="molecule type" value="Genomic_DNA"/>
</dbReference>
<comment type="caution">
    <text evidence="10">The sequence shown here is derived from an EMBL/GenBank/DDBJ whole genome shotgun (WGS) entry which is preliminary data.</text>
</comment>
<dbReference type="PANTHER" id="PTHR34982:SF1">
    <property type="entry name" value="FLAGELLAR ASSEMBLY PROTEIN FLIH"/>
    <property type="match status" value="1"/>
</dbReference>
<comment type="similarity">
    <text evidence="2">Belongs to the FliH family.</text>
</comment>
<keyword evidence="5" id="KW-0653">Protein transport</keyword>
<evidence type="ECO:0000256" key="1">
    <source>
        <dbReference type="ARBA" id="ARBA00003041"/>
    </source>
</evidence>
<dbReference type="GO" id="GO:0005829">
    <property type="term" value="C:cytosol"/>
    <property type="evidence" value="ECO:0007669"/>
    <property type="project" value="TreeGrafter"/>
</dbReference>
<dbReference type="GO" id="GO:0015031">
    <property type="term" value="P:protein transport"/>
    <property type="evidence" value="ECO:0007669"/>
    <property type="project" value="UniProtKB-KW"/>
</dbReference>
<evidence type="ECO:0000313" key="11">
    <source>
        <dbReference type="Proteomes" id="UP000247416"/>
    </source>
</evidence>
<dbReference type="InterPro" id="IPR051472">
    <property type="entry name" value="T3SS_Stator/FliH"/>
</dbReference>
<keyword evidence="10" id="KW-0966">Cell projection</keyword>
<dbReference type="InterPro" id="IPR022524">
    <property type="entry name" value="FliH_Bacilli"/>
</dbReference>
<evidence type="ECO:0000256" key="8">
    <source>
        <dbReference type="SAM" id="Coils"/>
    </source>
</evidence>
<dbReference type="GO" id="GO:0044781">
    <property type="term" value="P:bacterial-type flagellum organization"/>
    <property type="evidence" value="ECO:0007669"/>
    <property type="project" value="UniProtKB-KW"/>
</dbReference>
<proteinExistence type="inferred from homology"/>
<accession>A0A318TYF7</accession>
<organism evidence="10 11">
    <name type="scientific">Ureibacillus chungkukjangi</name>
    <dbReference type="NCBI Taxonomy" id="1202712"/>
    <lineage>
        <taxon>Bacteria</taxon>
        <taxon>Bacillati</taxon>
        <taxon>Bacillota</taxon>
        <taxon>Bacilli</taxon>
        <taxon>Bacillales</taxon>
        <taxon>Caryophanaceae</taxon>
        <taxon>Ureibacillus</taxon>
    </lineage>
</organism>
<evidence type="ECO:0000256" key="5">
    <source>
        <dbReference type="ARBA" id="ARBA00022927"/>
    </source>
</evidence>
<name>A0A318TYF7_9BACL</name>
<protein>
    <recommendedName>
        <fullName evidence="7">Flagellar assembly protein FliH</fullName>
    </recommendedName>
</protein>
<evidence type="ECO:0000256" key="2">
    <source>
        <dbReference type="ARBA" id="ARBA00006602"/>
    </source>
</evidence>
<dbReference type="PANTHER" id="PTHR34982">
    <property type="entry name" value="YOP PROTEINS TRANSLOCATION PROTEIN L"/>
    <property type="match status" value="1"/>
</dbReference>
<evidence type="ECO:0000256" key="6">
    <source>
        <dbReference type="ARBA" id="ARBA00023225"/>
    </source>
</evidence>
<dbReference type="RefSeq" id="WP_107934003.1">
    <property type="nucleotide sequence ID" value="NZ_PYWJ01000007.1"/>
</dbReference>
<sequence length="260" mass="30657">MSRIIRSNNAIQKKQEQVKIQVRNLFKVDFEGEGNFQEPTLTMEEINAERDQILSIAKMEIEAQKQEFERYRQEQIENIDQLRKMWEEEKLVLEQNAYDQGFQQGYEEGMKKAQVDMQEAYSLANKIIDDSRSMAQSYIEEQERVILELAISASERIIGTSLDRDDEVFLSIIKRGVKEAREMKEVKIYVSPRYHQLVSQHREELVEMFPTDVPLLVFVDEELNETECYIETNHGRIVVSVDEQLSELRIKLNEILDSKE</sequence>
<evidence type="ECO:0000256" key="7">
    <source>
        <dbReference type="NCBIfam" id="TIGR03825"/>
    </source>
</evidence>
<keyword evidence="10" id="KW-0282">Flagellum</keyword>